<protein>
    <submittedName>
        <fullName evidence="1">Uncharacterized protein</fullName>
    </submittedName>
</protein>
<dbReference type="RefSeq" id="WP_006332183.1">
    <property type="nucleotide sequence ID" value="NZ_BAHC01000072.1"/>
</dbReference>
<evidence type="ECO:0000313" key="1">
    <source>
        <dbReference type="EMBL" id="GAB89830.1"/>
    </source>
</evidence>
<accession>K6VSH8</accession>
<dbReference type="EMBL" id="BAHC01000072">
    <property type="protein sequence ID" value="GAB89830.1"/>
    <property type="molecule type" value="Genomic_DNA"/>
</dbReference>
<dbReference type="OrthoDB" id="4376709at2"/>
<comment type="caution">
    <text evidence="1">The sequence shown here is derived from an EMBL/GenBank/DDBJ whole genome shotgun (WGS) entry which is preliminary data.</text>
</comment>
<sequence length="112" mass="12334">MADVQVSIDADEVREVVDFYRRAAHVVGAAAGDLNAHDLGSWAVGEEYRELGERYREMGRVIADRLAEQARAADRLAEHLHRGMTALIDTDTESARDVSGAYRRFSGDVGLS</sequence>
<organism evidence="1 2">
    <name type="scientific">Gordonia rhizosphera NBRC 16068</name>
    <dbReference type="NCBI Taxonomy" id="1108045"/>
    <lineage>
        <taxon>Bacteria</taxon>
        <taxon>Bacillati</taxon>
        <taxon>Actinomycetota</taxon>
        <taxon>Actinomycetes</taxon>
        <taxon>Mycobacteriales</taxon>
        <taxon>Gordoniaceae</taxon>
        <taxon>Gordonia</taxon>
    </lineage>
</organism>
<proteinExistence type="predicted"/>
<dbReference type="STRING" id="1108045.GORHZ_072_00060"/>
<gene>
    <name evidence="1" type="ORF">GORHZ_072_00060</name>
</gene>
<keyword evidence="2" id="KW-1185">Reference proteome</keyword>
<dbReference type="AlphaFoldDB" id="K6VSH8"/>
<dbReference type="eggNOG" id="ENOG5031W12">
    <property type="taxonomic scope" value="Bacteria"/>
</dbReference>
<name>K6VSH8_9ACTN</name>
<evidence type="ECO:0000313" key="2">
    <source>
        <dbReference type="Proteomes" id="UP000008363"/>
    </source>
</evidence>
<dbReference type="Proteomes" id="UP000008363">
    <property type="component" value="Unassembled WGS sequence"/>
</dbReference>
<reference evidence="1 2" key="1">
    <citation type="submission" date="2012-08" db="EMBL/GenBank/DDBJ databases">
        <title>Whole genome shotgun sequence of Gordonia rhizosphera NBRC 16068.</title>
        <authorList>
            <person name="Takarada H."/>
            <person name="Isaki S."/>
            <person name="Hosoyama A."/>
            <person name="Tsuchikane K."/>
            <person name="Katsumata H."/>
            <person name="Baba S."/>
            <person name="Ohji S."/>
            <person name="Yamazaki S."/>
            <person name="Fujita N."/>
        </authorList>
    </citation>
    <scope>NUCLEOTIDE SEQUENCE [LARGE SCALE GENOMIC DNA]</scope>
    <source>
        <strain evidence="1 2">NBRC 16068</strain>
    </source>
</reference>